<dbReference type="Proteomes" id="UP000265566">
    <property type="component" value="Chromosome 3"/>
</dbReference>
<gene>
    <name evidence="2" type="ORF">MtrunA17_Chr3g0086941</name>
</gene>
<dbReference type="Gramene" id="rna13999">
    <property type="protein sequence ID" value="RHN66085.1"/>
    <property type="gene ID" value="gene13999"/>
</dbReference>
<dbReference type="InterPro" id="IPR017451">
    <property type="entry name" value="F-box-assoc_interact_dom"/>
</dbReference>
<protein>
    <submittedName>
        <fullName evidence="2">Putative F-box associated interaction domain-containing protein</fullName>
    </submittedName>
</protein>
<sequence length="196" mass="22796">MQTIRKASPSTSLSQQLLVLGTDYWRRIEDFPYSGYVNCVGTFVSGTINWFAFGDLDEYAIVSLDLKKETYQNITPPDLEKDLWTLGVVRDCLCTFARSKMLLDVWIMKEYGNKESWIKLYNVPYMEDRGLCAYTKALYISDDEKLLMDFYEVGSNILKLVVYDSKNDTLKIHEIQNINRWMNPEVYIKSLISPCS</sequence>
<name>A0A396IQ98_MEDTR</name>
<feature type="domain" description="F-box associated beta-propeller type 1" evidence="1">
    <location>
        <begin position="21"/>
        <end position="193"/>
    </location>
</feature>
<proteinExistence type="predicted"/>
<dbReference type="AlphaFoldDB" id="A0A396IQ98"/>
<dbReference type="EMBL" id="PSQE01000003">
    <property type="protein sequence ID" value="RHN66085.1"/>
    <property type="molecule type" value="Genomic_DNA"/>
</dbReference>
<dbReference type="NCBIfam" id="TIGR01640">
    <property type="entry name" value="F_box_assoc_1"/>
    <property type="match status" value="1"/>
</dbReference>
<accession>A0A396IQ98</accession>
<organism evidence="2">
    <name type="scientific">Medicago truncatula</name>
    <name type="common">Barrel medic</name>
    <name type="synonym">Medicago tribuloides</name>
    <dbReference type="NCBI Taxonomy" id="3880"/>
    <lineage>
        <taxon>Eukaryota</taxon>
        <taxon>Viridiplantae</taxon>
        <taxon>Streptophyta</taxon>
        <taxon>Embryophyta</taxon>
        <taxon>Tracheophyta</taxon>
        <taxon>Spermatophyta</taxon>
        <taxon>Magnoliopsida</taxon>
        <taxon>eudicotyledons</taxon>
        <taxon>Gunneridae</taxon>
        <taxon>Pentapetalae</taxon>
        <taxon>rosids</taxon>
        <taxon>fabids</taxon>
        <taxon>Fabales</taxon>
        <taxon>Fabaceae</taxon>
        <taxon>Papilionoideae</taxon>
        <taxon>50 kb inversion clade</taxon>
        <taxon>NPAAA clade</taxon>
        <taxon>Hologalegina</taxon>
        <taxon>IRL clade</taxon>
        <taxon>Trifolieae</taxon>
        <taxon>Medicago</taxon>
    </lineage>
</organism>
<dbReference type="InterPro" id="IPR006527">
    <property type="entry name" value="F-box-assoc_dom_typ1"/>
</dbReference>
<dbReference type="Pfam" id="PF07734">
    <property type="entry name" value="FBA_1"/>
    <property type="match status" value="1"/>
</dbReference>
<reference evidence="2" key="1">
    <citation type="journal article" date="2018" name="Nat. Plants">
        <title>Whole-genome landscape of Medicago truncatula symbiotic genes.</title>
        <authorList>
            <person name="Pecrix Y."/>
            <person name="Gamas P."/>
            <person name="Carrere S."/>
        </authorList>
    </citation>
    <scope>NUCLEOTIDE SEQUENCE</scope>
    <source>
        <tissue evidence="2">Leaves</tissue>
    </source>
</reference>
<evidence type="ECO:0000313" key="2">
    <source>
        <dbReference type="EMBL" id="RHN66085.1"/>
    </source>
</evidence>
<comment type="caution">
    <text evidence="2">The sequence shown here is derived from an EMBL/GenBank/DDBJ whole genome shotgun (WGS) entry which is preliminary data.</text>
</comment>
<evidence type="ECO:0000259" key="1">
    <source>
        <dbReference type="Pfam" id="PF07734"/>
    </source>
</evidence>